<dbReference type="InterPro" id="IPR013083">
    <property type="entry name" value="Znf_RING/FYVE/PHD"/>
</dbReference>
<dbReference type="InterPro" id="IPR000315">
    <property type="entry name" value="Znf_B-box"/>
</dbReference>
<dbReference type="InterPro" id="IPR001841">
    <property type="entry name" value="Znf_RING"/>
</dbReference>
<dbReference type="RefSeq" id="XP_012909868.1">
    <property type="nucleotide sequence ID" value="XM_013054414.2"/>
</dbReference>
<dbReference type="PROSITE" id="PS50089">
    <property type="entry name" value="ZF_RING_2"/>
    <property type="match status" value="1"/>
</dbReference>
<dbReference type="PROSITE" id="PS00518">
    <property type="entry name" value="ZF_RING_1"/>
    <property type="match status" value="1"/>
</dbReference>
<dbReference type="CTD" id="201292"/>
<dbReference type="Proteomes" id="UP000000715">
    <property type="component" value="Unplaced"/>
</dbReference>
<keyword evidence="3" id="KW-0862">Zinc</keyword>
<dbReference type="Gene3D" id="3.30.40.10">
    <property type="entry name" value="Zinc/RING finger domain, C3HC4 (zinc finger)"/>
    <property type="match status" value="1"/>
</dbReference>
<dbReference type="SMART" id="SM00184">
    <property type="entry name" value="RING"/>
    <property type="match status" value="1"/>
</dbReference>
<dbReference type="Pfam" id="PF25600">
    <property type="entry name" value="TRIM_CC"/>
    <property type="match status" value="1"/>
</dbReference>
<evidence type="ECO:0000313" key="9">
    <source>
        <dbReference type="RefSeq" id="XP_012909868.1"/>
    </source>
</evidence>
<feature type="region of interest" description="Disordered" evidence="6">
    <location>
        <begin position="356"/>
        <end position="387"/>
    </location>
</feature>
<dbReference type="FunFam" id="3.30.40.10:FF:000492">
    <property type="entry name" value="Tripartite motif containing 65"/>
    <property type="match status" value="1"/>
</dbReference>
<organism evidence="8 9">
    <name type="scientific">Mustela putorius furo</name>
    <name type="common">European domestic ferret</name>
    <name type="synonym">Mustela furo</name>
    <dbReference type="NCBI Taxonomy" id="9669"/>
    <lineage>
        <taxon>Eukaryota</taxon>
        <taxon>Metazoa</taxon>
        <taxon>Chordata</taxon>
        <taxon>Craniata</taxon>
        <taxon>Vertebrata</taxon>
        <taxon>Euteleostomi</taxon>
        <taxon>Mammalia</taxon>
        <taxon>Eutheria</taxon>
        <taxon>Laurasiatheria</taxon>
        <taxon>Carnivora</taxon>
        <taxon>Caniformia</taxon>
        <taxon>Musteloidea</taxon>
        <taxon>Mustelidae</taxon>
        <taxon>Mustelinae</taxon>
        <taxon>Mustela</taxon>
    </lineage>
</organism>
<dbReference type="SUPFAM" id="SSF57850">
    <property type="entry name" value="RING/U-box"/>
    <property type="match status" value="1"/>
</dbReference>
<sequence length="414" mass="44740">MAAPRLEDVLTCSICLGLYVEPVTLSCGHNFCGACIGDWGRGCDKACPECRKPFPDGAELRRNVALSAVLEAMRAGPGPDSASASGSALGARCPRHGRPLDLFCRTEARCICSACTVNECLLHERALLDDERREREAQLRATLEVSQQQVTQAERQLEELQQQSSQIQSSACTLASMISGKFSRLLQALEMRRALALKDIKVAETQALAQAQEAEQRLRGHREALVCYDRRVRDLLQQLDDRTFLQESQLLAPPAPLGPLTPLKWDADKQLAGLKESLSQLCGLLLEEGDRPRAPAEAADSGPVEGPGPLAPVPSPVCPLRRKLWQSKETGMCVHRRVCIVRSCVHCACLGRLPQSDLRPGQRQSPPLRISAGPAGKAPSQAPGPGWAKQLRALAGAVHPELPGRATLLGGAHI</sequence>
<name>A0A8U0NRE8_MUSPF</name>
<evidence type="ECO:0000256" key="1">
    <source>
        <dbReference type="ARBA" id="ARBA00022723"/>
    </source>
</evidence>
<dbReference type="GeneID" id="101672965"/>
<dbReference type="GO" id="GO:0010508">
    <property type="term" value="P:positive regulation of autophagy"/>
    <property type="evidence" value="ECO:0007669"/>
    <property type="project" value="TreeGrafter"/>
</dbReference>
<dbReference type="Pfam" id="PF00643">
    <property type="entry name" value="zf-B_box"/>
    <property type="match status" value="1"/>
</dbReference>
<dbReference type="PANTHER" id="PTHR25465">
    <property type="entry name" value="B-BOX DOMAIN CONTAINING"/>
    <property type="match status" value="1"/>
</dbReference>
<dbReference type="InterPro" id="IPR051051">
    <property type="entry name" value="E3_ubiq-ligase_TRIM/RNF"/>
</dbReference>
<protein>
    <submittedName>
        <fullName evidence="9">Tripartite motif-containing protein 65 isoform X3</fullName>
    </submittedName>
</protein>
<dbReference type="PANTHER" id="PTHR25465:SF14">
    <property type="entry name" value="E3 UBIQUITIN-PROTEIN LIGASE TRIM65"/>
    <property type="match status" value="1"/>
</dbReference>
<keyword evidence="2 4" id="KW-0863">Zinc-finger</keyword>
<proteinExistence type="predicted"/>
<evidence type="ECO:0000256" key="6">
    <source>
        <dbReference type="SAM" id="MobiDB-lite"/>
    </source>
</evidence>
<evidence type="ECO:0000256" key="5">
    <source>
        <dbReference type="SAM" id="Coils"/>
    </source>
</evidence>
<gene>
    <name evidence="9" type="primary">TRIM65</name>
</gene>
<dbReference type="AlphaFoldDB" id="A0A8U0NRE8"/>
<evidence type="ECO:0000256" key="4">
    <source>
        <dbReference type="PROSITE-ProRule" id="PRU00175"/>
    </source>
</evidence>
<dbReference type="CDD" id="cd19835">
    <property type="entry name" value="Bbox2_TRIM65_C-IV"/>
    <property type="match status" value="1"/>
</dbReference>
<evidence type="ECO:0000256" key="3">
    <source>
        <dbReference type="ARBA" id="ARBA00022833"/>
    </source>
</evidence>
<dbReference type="InterPro" id="IPR017907">
    <property type="entry name" value="Znf_RING_CS"/>
</dbReference>
<dbReference type="Gene3D" id="3.30.160.60">
    <property type="entry name" value="Classic Zinc Finger"/>
    <property type="match status" value="1"/>
</dbReference>
<keyword evidence="1" id="KW-0479">Metal-binding</keyword>
<reference evidence="9" key="1">
    <citation type="submission" date="2025-08" db="UniProtKB">
        <authorList>
            <consortium name="RefSeq"/>
        </authorList>
    </citation>
    <scope>IDENTIFICATION</scope>
    <source>
        <tissue evidence="9">Brain</tissue>
    </source>
</reference>
<accession>A0A8U0NRE8</accession>
<dbReference type="GO" id="GO:0008270">
    <property type="term" value="F:zinc ion binding"/>
    <property type="evidence" value="ECO:0007669"/>
    <property type="project" value="UniProtKB-KW"/>
</dbReference>
<dbReference type="Pfam" id="PF00097">
    <property type="entry name" value="zf-C3HC4"/>
    <property type="match status" value="1"/>
</dbReference>
<dbReference type="SUPFAM" id="SSF57845">
    <property type="entry name" value="B-box zinc-binding domain"/>
    <property type="match status" value="1"/>
</dbReference>
<dbReference type="InterPro" id="IPR058030">
    <property type="entry name" value="TRIM8/14/16/25/29/45/65_CC"/>
</dbReference>
<dbReference type="InterPro" id="IPR018957">
    <property type="entry name" value="Znf_C3HC4_RING-type"/>
</dbReference>
<evidence type="ECO:0000313" key="8">
    <source>
        <dbReference type="Proteomes" id="UP000000715"/>
    </source>
</evidence>
<evidence type="ECO:0000256" key="2">
    <source>
        <dbReference type="ARBA" id="ARBA00022771"/>
    </source>
</evidence>
<keyword evidence="8" id="KW-1185">Reference proteome</keyword>
<feature type="domain" description="RING-type" evidence="7">
    <location>
        <begin position="12"/>
        <end position="51"/>
    </location>
</feature>
<keyword evidence="5" id="KW-0175">Coiled coil</keyword>
<dbReference type="OrthoDB" id="5951542at2759"/>
<feature type="coiled-coil region" evidence="5">
    <location>
        <begin position="136"/>
        <end position="231"/>
    </location>
</feature>
<evidence type="ECO:0000259" key="7">
    <source>
        <dbReference type="PROSITE" id="PS50089"/>
    </source>
</evidence>